<sequence length="65" mass="7748">MIWVRLGSKEIKEGWFLRRPPLPNHRDELGDFWKCSRNEELDEYNGAGFLALKDEFKKIDENTHA</sequence>
<gene>
    <name evidence="1" type="ORF">TIFTF001_023155</name>
</gene>
<evidence type="ECO:0000313" key="2">
    <source>
        <dbReference type="Proteomes" id="UP001187192"/>
    </source>
</evidence>
<protein>
    <submittedName>
        <fullName evidence="1">Uncharacterized protein</fullName>
    </submittedName>
</protein>
<evidence type="ECO:0000313" key="1">
    <source>
        <dbReference type="EMBL" id="GMN54018.1"/>
    </source>
</evidence>
<keyword evidence="2" id="KW-1185">Reference proteome</keyword>
<organism evidence="1 2">
    <name type="scientific">Ficus carica</name>
    <name type="common">Common fig</name>
    <dbReference type="NCBI Taxonomy" id="3494"/>
    <lineage>
        <taxon>Eukaryota</taxon>
        <taxon>Viridiplantae</taxon>
        <taxon>Streptophyta</taxon>
        <taxon>Embryophyta</taxon>
        <taxon>Tracheophyta</taxon>
        <taxon>Spermatophyta</taxon>
        <taxon>Magnoliopsida</taxon>
        <taxon>eudicotyledons</taxon>
        <taxon>Gunneridae</taxon>
        <taxon>Pentapetalae</taxon>
        <taxon>rosids</taxon>
        <taxon>fabids</taxon>
        <taxon>Rosales</taxon>
        <taxon>Moraceae</taxon>
        <taxon>Ficeae</taxon>
        <taxon>Ficus</taxon>
    </lineage>
</organism>
<comment type="caution">
    <text evidence="1">The sequence shown here is derived from an EMBL/GenBank/DDBJ whole genome shotgun (WGS) entry which is preliminary data.</text>
</comment>
<dbReference type="Proteomes" id="UP001187192">
    <property type="component" value="Unassembled WGS sequence"/>
</dbReference>
<reference evidence="1" key="1">
    <citation type="submission" date="2023-07" db="EMBL/GenBank/DDBJ databases">
        <title>draft genome sequence of fig (Ficus carica).</title>
        <authorList>
            <person name="Takahashi T."/>
            <person name="Nishimura K."/>
        </authorList>
    </citation>
    <scope>NUCLEOTIDE SEQUENCE</scope>
</reference>
<accession>A0AA88AFN6</accession>
<dbReference type="AlphaFoldDB" id="A0AA88AFN6"/>
<proteinExistence type="predicted"/>
<dbReference type="EMBL" id="BTGU01000049">
    <property type="protein sequence ID" value="GMN54018.1"/>
    <property type="molecule type" value="Genomic_DNA"/>
</dbReference>
<name>A0AA88AFN6_FICCA</name>